<dbReference type="GO" id="GO:0046872">
    <property type="term" value="F:metal ion binding"/>
    <property type="evidence" value="ECO:0007669"/>
    <property type="project" value="UniProtKB-KW"/>
</dbReference>
<feature type="domain" description="Rieske" evidence="15">
    <location>
        <begin position="94"/>
        <end position="204"/>
    </location>
</feature>
<evidence type="ECO:0000256" key="1">
    <source>
        <dbReference type="ARBA" id="ARBA00004229"/>
    </source>
</evidence>
<evidence type="ECO:0000256" key="2">
    <source>
        <dbReference type="ARBA" id="ARBA00004370"/>
    </source>
</evidence>
<dbReference type="SUPFAM" id="SSF55961">
    <property type="entry name" value="Bet v1-like"/>
    <property type="match status" value="1"/>
</dbReference>
<evidence type="ECO:0000259" key="15">
    <source>
        <dbReference type="PROSITE" id="PS51296"/>
    </source>
</evidence>
<keyword evidence="10" id="KW-0560">Oxidoreductase</keyword>
<keyword evidence="12" id="KW-0411">Iron-sulfur</keyword>
<keyword evidence="13 14" id="KW-0472">Membrane</keyword>
<keyword evidence="5 14" id="KW-0812">Transmembrane</keyword>
<keyword evidence="17" id="KW-1185">Reference proteome</keyword>
<dbReference type="Gene3D" id="2.102.10.10">
    <property type="entry name" value="Rieske [2Fe-2S] iron-sulphur domain"/>
    <property type="match status" value="1"/>
</dbReference>
<dbReference type="InterPro" id="IPR017941">
    <property type="entry name" value="Rieske_2Fe-2S"/>
</dbReference>
<dbReference type="GO" id="GO:0016020">
    <property type="term" value="C:membrane"/>
    <property type="evidence" value="ECO:0007669"/>
    <property type="project" value="UniProtKB-SubCell"/>
</dbReference>
<evidence type="ECO:0000256" key="9">
    <source>
        <dbReference type="ARBA" id="ARBA00022989"/>
    </source>
</evidence>
<dbReference type="InterPro" id="IPR036922">
    <property type="entry name" value="Rieske_2Fe-2S_sf"/>
</dbReference>
<evidence type="ECO:0000256" key="13">
    <source>
        <dbReference type="ARBA" id="ARBA00023136"/>
    </source>
</evidence>
<dbReference type="Proteomes" id="UP000195402">
    <property type="component" value="Unassembled WGS sequence"/>
</dbReference>
<dbReference type="PANTHER" id="PTHR21266:SF32">
    <property type="entry name" value="CHOLESTEROL 7-DESATURASE NVD"/>
    <property type="match status" value="1"/>
</dbReference>
<dbReference type="GO" id="GO:0051537">
    <property type="term" value="F:2 iron, 2 sulfur cluster binding"/>
    <property type="evidence" value="ECO:0007669"/>
    <property type="project" value="UniProtKB-KW"/>
</dbReference>
<evidence type="ECO:0000256" key="12">
    <source>
        <dbReference type="ARBA" id="ARBA00023014"/>
    </source>
</evidence>
<dbReference type="AlphaFoldDB" id="A0A200RAA2"/>
<evidence type="ECO:0000256" key="3">
    <source>
        <dbReference type="ARBA" id="ARBA00022528"/>
    </source>
</evidence>
<evidence type="ECO:0000256" key="14">
    <source>
        <dbReference type="SAM" id="Phobius"/>
    </source>
</evidence>
<dbReference type="EMBL" id="MVGT01000184">
    <property type="protein sequence ID" value="OVA19583.1"/>
    <property type="molecule type" value="Genomic_DNA"/>
</dbReference>
<name>A0A200RAA2_MACCD</name>
<keyword evidence="4" id="KW-0934">Plastid</keyword>
<dbReference type="FunCoup" id="A0A200RAA2">
    <property type="interactions" value="855"/>
</dbReference>
<evidence type="ECO:0000313" key="16">
    <source>
        <dbReference type="EMBL" id="OVA19583.1"/>
    </source>
</evidence>
<keyword evidence="8" id="KW-0809">Transit peptide</keyword>
<organism evidence="16 17">
    <name type="scientific">Macleaya cordata</name>
    <name type="common">Five-seeded plume-poppy</name>
    <name type="synonym">Bocconia cordata</name>
    <dbReference type="NCBI Taxonomy" id="56857"/>
    <lineage>
        <taxon>Eukaryota</taxon>
        <taxon>Viridiplantae</taxon>
        <taxon>Streptophyta</taxon>
        <taxon>Embryophyta</taxon>
        <taxon>Tracheophyta</taxon>
        <taxon>Spermatophyta</taxon>
        <taxon>Magnoliopsida</taxon>
        <taxon>Ranunculales</taxon>
        <taxon>Papaveraceae</taxon>
        <taxon>Papaveroideae</taxon>
        <taxon>Macleaya</taxon>
    </lineage>
</organism>
<dbReference type="InterPro" id="IPR013626">
    <property type="entry name" value="PaO"/>
</dbReference>
<keyword evidence="6" id="KW-0001">2Fe-2S</keyword>
<evidence type="ECO:0000256" key="7">
    <source>
        <dbReference type="ARBA" id="ARBA00022723"/>
    </source>
</evidence>
<evidence type="ECO:0000256" key="11">
    <source>
        <dbReference type="ARBA" id="ARBA00023004"/>
    </source>
</evidence>
<keyword evidence="3" id="KW-0150">Chloroplast</keyword>
<evidence type="ECO:0000256" key="8">
    <source>
        <dbReference type="ARBA" id="ARBA00022946"/>
    </source>
</evidence>
<dbReference type="GO" id="GO:0010277">
    <property type="term" value="F:chlorophyllide a oxygenase activity"/>
    <property type="evidence" value="ECO:0007669"/>
    <property type="project" value="InterPro"/>
</dbReference>
<dbReference type="OrthoDB" id="426882at2759"/>
<reference evidence="16 17" key="1">
    <citation type="journal article" date="2017" name="Mol. Plant">
        <title>The Genome of Medicinal Plant Macleaya cordata Provides New Insights into Benzylisoquinoline Alkaloids Metabolism.</title>
        <authorList>
            <person name="Liu X."/>
            <person name="Liu Y."/>
            <person name="Huang P."/>
            <person name="Ma Y."/>
            <person name="Qing Z."/>
            <person name="Tang Q."/>
            <person name="Cao H."/>
            <person name="Cheng P."/>
            <person name="Zheng Y."/>
            <person name="Yuan Z."/>
            <person name="Zhou Y."/>
            <person name="Liu J."/>
            <person name="Tang Z."/>
            <person name="Zhuo Y."/>
            <person name="Zhang Y."/>
            <person name="Yu L."/>
            <person name="Huang J."/>
            <person name="Yang P."/>
            <person name="Peng Q."/>
            <person name="Zhang J."/>
            <person name="Jiang W."/>
            <person name="Zhang Z."/>
            <person name="Lin K."/>
            <person name="Ro D.K."/>
            <person name="Chen X."/>
            <person name="Xiong X."/>
            <person name="Shang Y."/>
            <person name="Huang S."/>
            <person name="Zeng J."/>
        </authorList>
    </citation>
    <scope>NUCLEOTIDE SEQUENCE [LARGE SCALE GENOMIC DNA]</scope>
    <source>
        <strain evidence="17">cv. BLH2017</strain>
        <tissue evidence="16">Root</tissue>
    </source>
</reference>
<feature type="transmembrane region" description="Helical" evidence="14">
    <location>
        <begin position="504"/>
        <end position="525"/>
    </location>
</feature>
<evidence type="ECO:0000256" key="4">
    <source>
        <dbReference type="ARBA" id="ARBA00022640"/>
    </source>
</evidence>
<dbReference type="GO" id="GO:0009507">
    <property type="term" value="C:chloroplast"/>
    <property type="evidence" value="ECO:0007669"/>
    <property type="project" value="UniProtKB-SubCell"/>
</dbReference>
<comment type="subcellular location">
    <subcellularLocation>
        <location evidence="2">Membrane</location>
    </subcellularLocation>
    <subcellularLocation>
        <location evidence="1">Plastid</location>
        <location evidence="1">Chloroplast</location>
    </subcellularLocation>
</comment>
<dbReference type="Pfam" id="PF08417">
    <property type="entry name" value="PaO"/>
    <property type="match status" value="1"/>
</dbReference>
<dbReference type="Gene3D" id="3.90.380.10">
    <property type="entry name" value="Naphthalene 1,2-dioxygenase Alpha Subunit, Chain A, domain 1"/>
    <property type="match status" value="1"/>
</dbReference>
<proteinExistence type="predicted"/>
<accession>A0A200RAA2</accession>
<keyword evidence="9 14" id="KW-1133">Transmembrane helix</keyword>
<dbReference type="OMA" id="EPPCRLE"/>
<protein>
    <submittedName>
        <fullName evidence="16">Pheophorbide a oxygenase</fullName>
    </submittedName>
</protein>
<comment type="caution">
    <text evidence="16">The sequence shown here is derived from an EMBL/GenBank/DDBJ whole genome shotgun (WGS) entry which is preliminary data.</text>
</comment>
<keyword evidence="11" id="KW-0408">Iron</keyword>
<feature type="transmembrane region" description="Helical" evidence="14">
    <location>
        <begin position="473"/>
        <end position="492"/>
    </location>
</feature>
<dbReference type="STRING" id="56857.A0A200RAA2"/>
<dbReference type="InterPro" id="IPR050584">
    <property type="entry name" value="Cholesterol_7-desaturase"/>
</dbReference>
<gene>
    <name evidence="16" type="ORF">BVC80_8589g5</name>
</gene>
<dbReference type="PROSITE" id="PS51296">
    <property type="entry name" value="RIESKE"/>
    <property type="match status" value="1"/>
</dbReference>
<dbReference type="PANTHER" id="PTHR21266">
    <property type="entry name" value="IRON-SULFUR DOMAIN CONTAINING PROTEIN"/>
    <property type="match status" value="1"/>
</dbReference>
<dbReference type="SUPFAM" id="SSF50022">
    <property type="entry name" value="ISP domain"/>
    <property type="match status" value="1"/>
</dbReference>
<dbReference type="InParanoid" id="A0A200RAA2"/>
<sequence>MKTIKILSSSSFPSSVIPIRPPKSSSQKPIISLPFNFNLNPPKSSLASLQKISKNKSKFKLSSSSISIEPITNPSSPETEIEVEDEKFDWFSHWYPIIPVCDLDKRVPHAKRVMGLDIVVWWDRIEGKWQVFDDSCPHRLAPLSEGRIDQWGRLQCVYHGWCFNGAGDCKFIPQAPPDGPPVHTFKKACAAVYPSFEKNKIVWFWPNTNPQYKDIAAKEKPPYIPELDDPSFTSLMGNREIPYGYEVLIENLMDPAHVPYAHYGIMRVDREGGKPIDINVLRLDITGFTAKQDRGYNKFIPPCLFYASPFPPGNGSPSSVGSKEEQPETVRQRQMLLIFFCIPVGPGRSRVIWTFPRNFGVWLDKVVPRWMFHVGQNLILDSDLYLLHLEEHKLIDVGYNNWQKACFVPTKSDALVVAFRKWLRKYSGGQIDWGTKFRGTLPPTPPKEQLMDRYWSHVVNCGSCRVALKGLKILEVALQVISIAAIGIVAAVKQGFMSSVAVRTTIVFMAVLCFAASRWLSHFIYKNFYFHDYNHARR</sequence>
<keyword evidence="7" id="KW-0479">Metal-binding</keyword>
<dbReference type="Pfam" id="PF00355">
    <property type="entry name" value="Rieske"/>
    <property type="match status" value="1"/>
</dbReference>
<evidence type="ECO:0000256" key="5">
    <source>
        <dbReference type="ARBA" id="ARBA00022692"/>
    </source>
</evidence>
<evidence type="ECO:0000256" key="6">
    <source>
        <dbReference type="ARBA" id="ARBA00022714"/>
    </source>
</evidence>
<dbReference type="CDD" id="cd03480">
    <property type="entry name" value="Rieske_RO_Alpha_PaO"/>
    <property type="match status" value="1"/>
</dbReference>
<evidence type="ECO:0000256" key="10">
    <source>
        <dbReference type="ARBA" id="ARBA00023002"/>
    </source>
</evidence>
<evidence type="ECO:0000313" key="17">
    <source>
        <dbReference type="Proteomes" id="UP000195402"/>
    </source>
</evidence>